<dbReference type="Pfam" id="PF00035">
    <property type="entry name" value="dsrm"/>
    <property type="match status" value="1"/>
</dbReference>
<dbReference type="PROSITE" id="PS50137">
    <property type="entry name" value="DS_RBD"/>
    <property type="match status" value="2"/>
</dbReference>
<feature type="compositionally biased region" description="Polar residues" evidence="2">
    <location>
        <begin position="132"/>
        <end position="157"/>
    </location>
</feature>
<protein>
    <submittedName>
        <fullName evidence="4">Double-stranded RNA-specific editase 1</fullName>
    </submittedName>
</protein>
<feature type="compositionally biased region" description="Polar residues" evidence="2">
    <location>
        <begin position="111"/>
        <end position="124"/>
    </location>
</feature>
<dbReference type="GO" id="GO:0008251">
    <property type="term" value="F:tRNA-specific adenosine deaminase activity"/>
    <property type="evidence" value="ECO:0007669"/>
    <property type="project" value="TreeGrafter"/>
</dbReference>
<feature type="domain" description="DRBM" evidence="3">
    <location>
        <begin position="176"/>
        <end position="231"/>
    </location>
</feature>
<dbReference type="SMART" id="SM00358">
    <property type="entry name" value="DSRM"/>
    <property type="match status" value="2"/>
</dbReference>
<dbReference type="GO" id="GO:0005737">
    <property type="term" value="C:cytoplasm"/>
    <property type="evidence" value="ECO:0007669"/>
    <property type="project" value="TreeGrafter"/>
</dbReference>
<feature type="domain" description="DRBM" evidence="3">
    <location>
        <begin position="68"/>
        <end position="99"/>
    </location>
</feature>
<dbReference type="SUPFAM" id="SSF54768">
    <property type="entry name" value="dsRNA-binding domain-like"/>
    <property type="match status" value="2"/>
</dbReference>
<organism evidence="4 5">
    <name type="scientific">Chionoecetes opilio</name>
    <name type="common">Atlantic snow crab</name>
    <name type="synonym">Cancer opilio</name>
    <dbReference type="NCBI Taxonomy" id="41210"/>
    <lineage>
        <taxon>Eukaryota</taxon>
        <taxon>Metazoa</taxon>
        <taxon>Ecdysozoa</taxon>
        <taxon>Arthropoda</taxon>
        <taxon>Crustacea</taxon>
        <taxon>Multicrustacea</taxon>
        <taxon>Malacostraca</taxon>
        <taxon>Eumalacostraca</taxon>
        <taxon>Eucarida</taxon>
        <taxon>Decapoda</taxon>
        <taxon>Pleocyemata</taxon>
        <taxon>Brachyura</taxon>
        <taxon>Eubrachyura</taxon>
        <taxon>Majoidea</taxon>
        <taxon>Majidae</taxon>
        <taxon>Chionoecetes</taxon>
    </lineage>
</organism>
<dbReference type="EMBL" id="JACEEZ010021207">
    <property type="protein sequence ID" value="KAG0713687.1"/>
    <property type="molecule type" value="Genomic_DNA"/>
</dbReference>
<comment type="caution">
    <text evidence="4">The sequence shown here is derived from an EMBL/GenBank/DDBJ whole genome shotgun (WGS) entry which is preliminary data.</text>
</comment>
<feature type="region of interest" description="Disordered" evidence="2">
    <location>
        <begin position="235"/>
        <end position="254"/>
    </location>
</feature>
<dbReference type="Gene3D" id="3.30.160.20">
    <property type="match status" value="2"/>
</dbReference>
<dbReference type="GO" id="GO:0003725">
    <property type="term" value="F:double-stranded RNA binding"/>
    <property type="evidence" value="ECO:0007669"/>
    <property type="project" value="TreeGrafter"/>
</dbReference>
<dbReference type="PANTHER" id="PTHR10910:SF62">
    <property type="entry name" value="AT07585P-RELATED"/>
    <property type="match status" value="1"/>
</dbReference>
<dbReference type="InterPro" id="IPR014720">
    <property type="entry name" value="dsRBD_dom"/>
</dbReference>
<reference evidence="4" key="1">
    <citation type="submission" date="2020-07" db="EMBL/GenBank/DDBJ databases">
        <title>The High-quality genome of the commercially important snow crab, Chionoecetes opilio.</title>
        <authorList>
            <person name="Jeong J.-H."/>
            <person name="Ryu S."/>
        </authorList>
    </citation>
    <scope>NUCLEOTIDE SEQUENCE</scope>
    <source>
        <strain evidence="4">MADBK_172401_WGS</strain>
        <tissue evidence="4">Digestive gland</tissue>
    </source>
</reference>
<sequence>MKAKRIAFARKYKDWTPRDWEHVVFSNESCFSVIRAVRKTEDFDRTIKDSDRYDPKFTVKAIKHPAYIMLNGQVFQGNGRSKKQAKHSAAEATLRSFLQFRNASDAAEALGTNTTSPQDFTSDVSEAGFGVGSSTGDTPPSNLATATSVDSSNKVASTTPPQAPPIPTGPSQTSKNPIMLLNELRQGVEYTLRQESGEPHAKTFTFQVTVDGQIFEGTVPVRCRALLEAAEGCRTQREAAGSSVREQESAEDEE</sequence>
<name>A0A8J5CMW2_CHIOP</name>
<dbReference type="PANTHER" id="PTHR10910">
    <property type="entry name" value="EUKARYOTE SPECIFIC DSRNA BINDING PROTEIN"/>
    <property type="match status" value="1"/>
</dbReference>
<dbReference type="GO" id="GO:0006396">
    <property type="term" value="P:RNA processing"/>
    <property type="evidence" value="ECO:0007669"/>
    <property type="project" value="TreeGrafter"/>
</dbReference>
<keyword evidence="1" id="KW-0694">RNA-binding</keyword>
<feature type="region of interest" description="Disordered" evidence="2">
    <location>
        <begin position="110"/>
        <end position="175"/>
    </location>
</feature>
<keyword evidence="5" id="KW-1185">Reference proteome</keyword>
<dbReference type="CDD" id="cd19866">
    <property type="entry name" value="DSRM_STRBP_RED-like_rpt2"/>
    <property type="match status" value="1"/>
</dbReference>
<accession>A0A8J5CMW2</accession>
<dbReference type="GO" id="GO:0006382">
    <property type="term" value="P:adenosine to inosine editing"/>
    <property type="evidence" value="ECO:0007669"/>
    <property type="project" value="TreeGrafter"/>
</dbReference>
<evidence type="ECO:0000256" key="2">
    <source>
        <dbReference type="SAM" id="MobiDB-lite"/>
    </source>
</evidence>
<proteinExistence type="predicted"/>
<evidence type="ECO:0000259" key="3">
    <source>
        <dbReference type="PROSITE" id="PS50137"/>
    </source>
</evidence>
<gene>
    <name evidence="4" type="primary">Adarb1_0</name>
    <name evidence="4" type="ORF">GWK47_015647</name>
</gene>
<dbReference type="GO" id="GO:0003726">
    <property type="term" value="F:double-stranded RNA adenosine deaminase activity"/>
    <property type="evidence" value="ECO:0007669"/>
    <property type="project" value="TreeGrafter"/>
</dbReference>
<evidence type="ECO:0000313" key="5">
    <source>
        <dbReference type="Proteomes" id="UP000770661"/>
    </source>
</evidence>
<evidence type="ECO:0000256" key="1">
    <source>
        <dbReference type="PROSITE-ProRule" id="PRU00266"/>
    </source>
</evidence>
<dbReference type="AlphaFoldDB" id="A0A8J5CMW2"/>
<dbReference type="OrthoDB" id="4843387at2759"/>
<dbReference type="Proteomes" id="UP000770661">
    <property type="component" value="Unassembled WGS sequence"/>
</dbReference>
<evidence type="ECO:0000313" key="4">
    <source>
        <dbReference type="EMBL" id="KAG0713687.1"/>
    </source>
</evidence>
<dbReference type="GO" id="GO:0005730">
    <property type="term" value="C:nucleolus"/>
    <property type="evidence" value="ECO:0007669"/>
    <property type="project" value="TreeGrafter"/>
</dbReference>